<feature type="domain" description="Tyr recombinase" evidence="6">
    <location>
        <begin position="208"/>
        <end position="388"/>
    </location>
</feature>
<keyword evidence="3" id="KW-0238">DNA-binding</keyword>
<evidence type="ECO:0000313" key="7">
    <source>
        <dbReference type="EMBL" id="MMS79189.1"/>
    </source>
</evidence>
<dbReference type="PROSITE" id="PS51898">
    <property type="entry name" value="TYR_RECOMBINASE"/>
    <property type="match status" value="1"/>
</dbReference>
<reference evidence="7" key="1">
    <citation type="submission" date="2018-10" db="EMBL/GenBank/DDBJ databases">
        <authorList>
            <consortium name="PulseNet: The National Subtyping Network for Foodborne Disease Surveillance"/>
            <person name="Tarr C.L."/>
            <person name="Trees E."/>
            <person name="Katz L.S."/>
            <person name="Carleton-Romer H.A."/>
            <person name="Stroika S."/>
            <person name="Kucerova Z."/>
            <person name="Roache K.F."/>
            <person name="Sabol A.L."/>
            <person name="Besser J."/>
            <person name="Gerner-Smidt P."/>
        </authorList>
    </citation>
    <scope>NUCLEOTIDE SEQUENCE [LARGE SCALE GENOMIC DNA]</scope>
    <source>
        <strain evidence="7">PNUSAS052121</strain>
    </source>
</reference>
<dbReference type="CDD" id="cd00801">
    <property type="entry name" value="INT_P4_C"/>
    <property type="match status" value="1"/>
</dbReference>
<dbReference type="InterPro" id="IPR050808">
    <property type="entry name" value="Phage_Integrase"/>
</dbReference>
<proteinExistence type="inferred from homology"/>
<organism evidence="7">
    <name type="scientific">Salmonella enterica</name>
    <name type="common">Salmonella choleraesuis</name>
    <dbReference type="NCBI Taxonomy" id="28901"/>
    <lineage>
        <taxon>Bacteria</taxon>
        <taxon>Pseudomonadati</taxon>
        <taxon>Pseudomonadota</taxon>
        <taxon>Gammaproteobacteria</taxon>
        <taxon>Enterobacterales</taxon>
        <taxon>Enterobacteriaceae</taxon>
        <taxon>Salmonella</taxon>
    </lineage>
</organism>
<dbReference type="Gene3D" id="1.10.443.10">
    <property type="entry name" value="Intergrase catalytic core"/>
    <property type="match status" value="1"/>
</dbReference>
<dbReference type="InterPro" id="IPR025166">
    <property type="entry name" value="Integrase_DNA_bind_dom"/>
</dbReference>
<keyword evidence="2" id="KW-0229">DNA integration</keyword>
<evidence type="ECO:0000259" key="6">
    <source>
        <dbReference type="PROSITE" id="PS51898"/>
    </source>
</evidence>
<evidence type="ECO:0000256" key="5">
    <source>
        <dbReference type="SAM" id="MobiDB-lite"/>
    </source>
</evidence>
<dbReference type="InterPro" id="IPR013762">
    <property type="entry name" value="Integrase-like_cat_sf"/>
</dbReference>
<dbReference type="PANTHER" id="PTHR30629">
    <property type="entry name" value="PROPHAGE INTEGRASE"/>
    <property type="match status" value="1"/>
</dbReference>
<sequence>MTLLTDTKAKRIKPDDKPLNHGGITGLALHPSSSKGRGKWVLRYVSPVTQKRRNAGLGCYPEISIASAASLAQTMREQLAVGDDPLELKKAESNKIVIPTFEVAARMVHAELSPGWKNKKHIKQWLSTLEQYAFPSLGNKTLDIITPADVAETLRPYWLTLPETSCRVRQRIHTVMGWGWAHRHCAANPVDVVGHLLPSQANASVRTMHQPAMPWRQLPRYVATKVYSDERYNVTRALLLIVILTGVRSGEARGMTWNEIDLRKRIWTLPPERMKAGVQHRVPLSLQAIAVLEKMQGLHDELVFPSPRKQIVLSDMVLTAFLRKTGAVSDTPGRVATAHGFRSSFRDWCSEWGYSRDVAERALAHTLKDKVEAAYHRTDLFEQRIPMMQAWADYVVSALPQEHEVNAESK</sequence>
<feature type="compositionally biased region" description="Basic and acidic residues" evidence="5">
    <location>
        <begin position="7"/>
        <end position="19"/>
    </location>
</feature>
<dbReference type="SUPFAM" id="SSF56349">
    <property type="entry name" value="DNA breaking-rejoining enzymes"/>
    <property type="match status" value="1"/>
</dbReference>
<dbReference type="PANTHER" id="PTHR30629:SF6">
    <property type="entry name" value="PROPHAGE INTEGRASE INTA-RELATED"/>
    <property type="match status" value="1"/>
</dbReference>
<evidence type="ECO:0000256" key="1">
    <source>
        <dbReference type="ARBA" id="ARBA00008857"/>
    </source>
</evidence>
<dbReference type="InterPro" id="IPR010998">
    <property type="entry name" value="Integrase_recombinase_N"/>
</dbReference>
<dbReference type="InterPro" id="IPR038488">
    <property type="entry name" value="Integrase_DNA-bd_sf"/>
</dbReference>
<keyword evidence="4" id="KW-0233">DNA recombination</keyword>
<dbReference type="Pfam" id="PF22022">
    <property type="entry name" value="Phage_int_M"/>
    <property type="match status" value="1"/>
</dbReference>
<dbReference type="GO" id="GO:0015074">
    <property type="term" value="P:DNA integration"/>
    <property type="evidence" value="ECO:0007669"/>
    <property type="project" value="UniProtKB-KW"/>
</dbReference>
<dbReference type="Gene3D" id="1.10.150.130">
    <property type="match status" value="1"/>
</dbReference>
<name>A0A403T5R9_SALER</name>
<dbReference type="GO" id="GO:0006310">
    <property type="term" value="P:DNA recombination"/>
    <property type="evidence" value="ECO:0007669"/>
    <property type="project" value="UniProtKB-KW"/>
</dbReference>
<dbReference type="Proteomes" id="UP000839526">
    <property type="component" value="Unassembled WGS sequence"/>
</dbReference>
<evidence type="ECO:0000256" key="2">
    <source>
        <dbReference type="ARBA" id="ARBA00022908"/>
    </source>
</evidence>
<feature type="region of interest" description="Disordered" evidence="5">
    <location>
        <begin position="1"/>
        <end position="24"/>
    </location>
</feature>
<evidence type="ECO:0000256" key="3">
    <source>
        <dbReference type="ARBA" id="ARBA00023125"/>
    </source>
</evidence>
<dbReference type="AlphaFoldDB" id="A0A403T5R9"/>
<evidence type="ECO:0000256" key="4">
    <source>
        <dbReference type="ARBA" id="ARBA00023172"/>
    </source>
</evidence>
<dbReference type="EMBL" id="RWAH01000032">
    <property type="protein sequence ID" value="MMS79189.1"/>
    <property type="molecule type" value="Genomic_DNA"/>
</dbReference>
<dbReference type="InterPro" id="IPR002104">
    <property type="entry name" value="Integrase_catalytic"/>
</dbReference>
<dbReference type="InterPro" id="IPR011010">
    <property type="entry name" value="DNA_brk_join_enz"/>
</dbReference>
<dbReference type="Pfam" id="PF13356">
    <property type="entry name" value="Arm-DNA-bind_3"/>
    <property type="match status" value="1"/>
</dbReference>
<gene>
    <name evidence="7" type="ORF">D9O31_22385</name>
</gene>
<dbReference type="InterPro" id="IPR053876">
    <property type="entry name" value="Phage_int_M"/>
</dbReference>
<accession>A0A403T5R9</accession>
<dbReference type="Pfam" id="PF00589">
    <property type="entry name" value="Phage_integrase"/>
    <property type="match status" value="1"/>
</dbReference>
<dbReference type="Gene3D" id="3.30.160.390">
    <property type="entry name" value="Integrase, DNA-binding domain"/>
    <property type="match status" value="1"/>
</dbReference>
<comment type="caution">
    <text evidence="7">The sequence shown here is derived from an EMBL/GenBank/DDBJ whole genome shotgun (WGS) entry which is preliminary data.</text>
</comment>
<comment type="similarity">
    <text evidence="1">Belongs to the 'phage' integrase family.</text>
</comment>
<protein>
    <submittedName>
        <fullName evidence="7">DUF4102 domain-containing protein</fullName>
    </submittedName>
</protein>
<dbReference type="GO" id="GO:0003677">
    <property type="term" value="F:DNA binding"/>
    <property type="evidence" value="ECO:0007669"/>
    <property type="project" value="UniProtKB-KW"/>
</dbReference>